<dbReference type="PANTHER" id="PTHR47814:SF1">
    <property type="entry name" value="PEPTIDYL-TRNA HYDROLASE ARFB"/>
    <property type="match status" value="1"/>
</dbReference>
<dbReference type="NCBIfam" id="NF006718">
    <property type="entry name" value="PRK09256.1"/>
    <property type="match status" value="1"/>
</dbReference>
<dbReference type="Gene3D" id="3.30.160.20">
    <property type="match status" value="1"/>
</dbReference>
<proteinExistence type="inferred from homology"/>
<evidence type="ECO:0000313" key="4">
    <source>
        <dbReference type="EMBL" id="AWH92849.1"/>
    </source>
</evidence>
<dbReference type="RefSeq" id="WP_108848060.1">
    <property type="nucleotide sequence ID" value="NZ_CP015449.1"/>
</dbReference>
<evidence type="ECO:0000256" key="1">
    <source>
        <dbReference type="ARBA" id="ARBA00010835"/>
    </source>
</evidence>
<dbReference type="Proteomes" id="UP000244928">
    <property type="component" value="Chromosome"/>
</dbReference>
<dbReference type="GO" id="GO:0043022">
    <property type="term" value="F:ribosome binding"/>
    <property type="evidence" value="ECO:0007669"/>
    <property type="project" value="TreeGrafter"/>
</dbReference>
<feature type="compositionally biased region" description="Basic residues" evidence="2">
    <location>
        <begin position="122"/>
        <end position="131"/>
    </location>
</feature>
<name>A0A2S1R981_9ACTN</name>
<accession>A0A2S1R981</accession>
<protein>
    <submittedName>
        <fullName evidence="4">Peptide chain release factor 1</fullName>
    </submittedName>
</protein>
<dbReference type="EMBL" id="CP015449">
    <property type="protein sequence ID" value="AWH92849.1"/>
    <property type="molecule type" value="Genomic_DNA"/>
</dbReference>
<dbReference type="AlphaFoldDB" id="A0A2S1R981"/>
<dbReference type="KEGG" id="dlu:A6035_12500"/>
<dbReference type="GO" id="GO:0004045">
    <property type="term" value="F:peptidyl-tRNA hydrolase activity"/>
    <property type="evidence" value="ECO:0007669"/>
    <property type="project" value="TreeGrafter"/>
</dbReference>
<dbReference type="InterPro" id="IPR045853">
    <property type="entry name" value="Pep_chain_release_fac_I_sf"/>
</dbReference>
<dbReference type="GO" id="GO:0003747">
    <property type="term" value="F:translation release factor activity"/>
    <property type="evidence" value="ECO:0007669"/>
    <property type="project" value="InterPro"/>
</dbReference>
<gene>
    <name evidence="4" type="ORF">A6035_12500</name>
</gene>
<dbReference type="PANTHER" id="PTHR47814">
    <property type="entry name" value="PEPTIDYL-TRNA HYDROLASE ARFB"/>
    <property type="match status" value="1"/>
</dbReference>
<evidence type="ECO:0000256" key="2">
    <source>
        <dbReference type="SAM" id="MobiDB-lite"/>
    </source>
</evidence>
<feature type="domain" description="Prokaryotic-type class I peptide chain release factors" evidence="3">
    <location>
        <begin position="17"/>
        <end position="138"/>
    </location>
</feature>
<feature type="compositionally biased region" description="Basic and acidic residues" evidence="2">
    <location>
        <begin position="132"/>
        <end position="146"/>
    </location>
</feature>
<dbReference type="SUPFAM" id="SSF75620">
    <property type="entry name" value="Release factor"/>
    <property type="match status" value="1"/>
</dbReference>
<dbReference type="InterPro" id="IPR000352">
    <property type="entry name" value="Pep_chain_release_fac_I"/>
</dbReference>
<feature type="region of interest" description="Disordered" evidence="2">
    <location>
        <begin position="103"/>
        <end position="146"/>
    </location>
</feature>
<dbReference type="GO" id="GO:0072344">
    <property type="term" value="P:rescue of stalled ribosome"/>
    <property type="evidence" value="ECO:0007669"/>
    <property type="project" value="TreeGrafter"/>
</dbReference>
<evidence type="ECO:0000313" key="5">
    <source>
        <dbReference type="Proteomes" id="UP000244928"/>
    </source>
</evidence>
<dbReference type="OrthoDB" id="9815709at2"/>
<dbReference type="Pfam" id="PF00472">
    <property type="entry name" value="RF-1"/>
    <property type="match status" value="1"/>
</dbReference>
<sequence length="146" mass="16220">MDDLRVPPGPGAPRGLVIPAGELLERFSRSSGPGGQHVNTADSRVQLSLDLATTTALDEPQRARALQSLAARVSGSVLTVAVEENRSQRRNRAAARQRLADLLRDAVAPPLPRRPTRPTLGSRHRRLQHERRRAEIKRNRRRPDLD</sequence>
<organism evidence="4 5">
    <name type="scientific">Dietzia lutea</name>
    <dbReference type="NCBI Taxonomy" id="546160"/>
    <lineage>
        <taxon>Bacteria</taxon>
        <taxon>Bacillati</taxon>
        <taxon>Actinomycetota</taxon>
        <taxon>Actinomycetes</taxon>
        <taxon>Mycobacteriales</taxon>
        <taxon>Dietziaceae</taxon>
        <taxon>Dietzia</taxon>
    </lineage>
</organism>
<comment type="similarity">
    <text evidence="1">Belongs to the prokaryotic/mitochondrial release factor family.</text>
</comment>
<reference evidence="4 5" key="1">
    <citation type="submission" date="2016-04" db="EMBL/GenBank/DDBJ databases">
        <title>Complete genome sequence of Dietzia lutea YIM 80766T, a strain isolated from desert soil in Egypt.</title>
        <authorList>
            <person name="Zhao J."/>
            <person name="Hu B."/>
            <person name="Geng S."/>
            <person name="Nie Y."/>
            <person name="Tang Y."/>
        </authorList>
    </citation>
    <scope>NUCLEOTIDE SEQUENCE [LARGE SCALE GENOMIC DNA]</scope>
    <source>
        <strain evidence="4 5">YIM 80766</strain>
    </source>
</reference>
<keyword evidence="5" id="KW-1185">Reference proteome</keyword>
<evidence type="ECO:0000259" key="3">
    <source>
        <dbReference type="Pfam" id="PF00472"/>
    </source>
</evidence>